<gene>
    <name evidence="2" type="ORF">Tci_031261</name>
</gene>
<dbReference type="EMBL" id="BKCJ010004146">
    <property type="protein sequence ID" value="GEU59283.1"/>
    <property type="molecule type" value="Genomic_DNA"/>
</dbReference>
<dbReference type="AlphaFoldDB" id="A0A6L2LBZ8"/>
<accession>A0A6L2LBZ8</accession>
<evidence type="ECO:0000256" key="1">
    <source>
        <dbReference type="SAM" id="MobiDB-lite"/>
    </source>
</evidence>
<feature type="compositionally biased region" description="Basic and acidic residues" evidence="1">
    <location>
        <begin position="54"/>
        <end position="64"/>
    </location>
</feature>
<evidence type="ECO:0000313" key="2">
    <source>
        <dbReference type="EMBL" id="GEU59283.1"/>
    </source>
</evidence>
<feature type="region of interest" description="Disordered" evidence="1">
    <location>
        <begin position="1"/>
        <end position="26"/>
    </location>
</feature>
<name>A0A6L2LBZ8_TANCI</name>
<sequence length="159" mass="17604">MDAGGGSGSNSPVWPIVDDNGAVDMNDTVDNQEERMVNLEMVFAYLKNKKMIERQENKPKKEIPSSDGTTSEDITEFEVASKSTSSTSKPKKVLYLDWPLILENQVTTKWCKLEAKLVRLGFKFTLQRQGIRASTETGSPTSVLIILKVQSFGMTPSIG</sequence>
<protein>
    <submittedName>
        <fullName evidence="2">Uncharacterized protein</fullName>
    </submittedName>
</protein>
<feature type="region of interest" description="Disordered" evidence="1">
    <location>
        <begin position="54"/>
        <end position="89"/>
    </location>
</feature>
<proteinExistence type="predicted"/>
<comment type="caution">
    <text evidence="2">The sequence shown here is derived from an EMBL/GenBank/DDBJ whole genome shotgun (WGS) entry which is preliminary data.</text>
</comment>
<reference evidence="2" key="1">
    <citation type="journal article" date="2019" name="Sci. Rep.">
        <title>Draft genome of Tanacetum cinerariifolium, the natural source of mosquito coil.</title>
        <authorList>
            <person name="Yamashiro T."/>
            <person name="Shiraishi A."/>
            <person name="Satake H."/>
            <person name="Nakayama K."/>
        </authorList>
    </citation>
    <scope>NUCLEOTIDE SEQUENCE</scope>
</reference>
<organism evidence="2">
    <name type="scientific">Tanacetum cinerariifolium</name>
    <name type="common">Dalmatian daisy</name>
    <name type="synonym">Chrysanthemum cinerariifolium</name>
    <dbReference type="NCBI Taxonomy" id="118510"/>
    <lineage>
        <taxon>Eukaryota</taxon>
        <taxon>Viridiplantae</taxon>
        <taxon>Streptophyta</taxon>
        <taxon>Embryophyta</taxon>
        <taxon>Tracheophyta</taxon>
        <taxon>Spermatophyta</taxon>
        <taxon>Magnoliopsida</taxon>
        <taxon>eudicotyledons</taxon>
        <taxon>Gunneridae</taxon>
        <taxon>Pentapetalae</taxon>
        <taxon>asterids</taxon>
        <taxon>campanulids</taxon>
        <taxon>Asterales</taxon>
        <taxon>Asteraceae</taxon>
        <taxon>Asteroideae</taxon>
        <taxon>Anthemideae</taxon>
        <taxon>Anthemidinae</taxon>
        <taxon>Tanacetum</taxon>
    </lineage>
</organism>